<keyword evidence="3" id="KW-1185">Reference proteome</keyword>
<sequence length="182" mass="19540">MLQEQSGLVVAADTDPDGVFREGRVRLRPADHVHGAIRLLRQVVQRQRNVVLPRQATHGSRSLVETGAEEGVRDVDVQASAAGAESAKGLLGRIDVQDLGASRCTVDGVREIGRVLRHTVSAVTDDEVRRGSGSGHPLRRLHMEPGRSTGSSQMGPILRGAPSVQFGLSSRSAIEHPRKKVV</sequence>
<protein>
    <submittedName>
        <fullName evidence="2">Uncharacterized protein</fullName>
    </submittedName>
</protein>
<gene>
    <name evidence="2" type="ORF">GCM10025867_31190</name>
</gene>
<dbReference type="Proteomes" id="UP001321486">
    <property type="component" value="Chromosome"/>
</dbReference>
<evidence type="ECO:0000256" key="1">
    <source>
        <dbReference type="SAM" id="MobiDB-lite"/>
    </source>
</evidence>
<dbReference type="EMBL" id="AP027732">
    <property type="protein sequence ID" value="BDZ50878.1"/>
    <property type="molecule type" value="Genomic_DNA"/>
</dbReference>
<feature type="region of interest" description="Disordered" evidence="1">
    <location>
        <begin position="127"/>
        <end position="154"/>
    </location>
</feature>
<evidence type="ECO:0000313" key="2">
    <source>
        <dbReference type="EMBL" id="BDZ50878.1"/>
    </source>
</evidence>
<reference evidence="3" key="1">
    <citation type="journal article" date="2019" name="Int. J. Syst. Evol. Microbiol.">
        <title>The Global Catalogue of Microorganisms (GCM) 10K type strain sequencing project: providing services to taxonomists for standard genome sequencing and annotation.</title>
        <authorList>
            <consortium name="The Broad Institute Genomics Platform"/>
            <consortium name="The Broad Institute Genome Sequencing Center for Infectious Disease"/>
            <person name="Wu L."/>
            <person name="Ma J."/>
        </authorList>
    </citation>
    <scope>NUCLEOTIDE SEQUENCE [LARGE SCALE GENOMIC DNA]</scope>
    <source>
        <strain evidence="3">NBRC 108728</strain>
    </source>
</reference>
<organism evidence="2 3">
    <name type="scientific">Frondihabitans sucicola</name>
    <dbReference type="NCBI Taxonomy" id="1268041"/>
    <lineage>
        <taxon>Bacteria</taxon>
        <taxon>Bacillati</taxon>
        <taxon>Actinomycetota</taxon>
        <taxon>Actinomycetes</taxon>
        <taxon>Micrococcales</taxon>
        <taxon>Microbacteriaceae</taxon>
        <taxon>Frondihabitans</taxon>
    </lineage>
</organism>
<name>A0ABN6Y109_9MICO</name>
<proteinExistence type="predicted"/>
<accession>A0ABN6Y109</accession>
<evidence type="ECO:0000313" key="3">
    <source>
        <dbReference type="Proteomes" id="UP001321486"/>
    </source>
</evidence>